<name>A0A368HAV8_ANCCA</name>
<dbReference type="AlphaFoldDB" id="A0A368HAV8"/>
<dbReference type="Proteomes" id="UP000252519">
    <property type="component" value="Unassembled WGS sequence"/>
</dbReference>
<organism evidence="1 2">
    <name type="scientific">Ancylostoma caninum</name>
    <name type="common">Dog hookworm</name>
    <dbReference type="NCBI Taxonomy" id="29170"/>
    <lineage>
        <taxon>Eukaryota</taxon>
        <taxon>Metazoa</taxon>
        <taxon>Ecdysozoa</taxon>
        <taxon>Nematoda</taxon>
        <taxon>Chromadorea</taxon>
        <taxon>Rhabditida</taxon>
        <taxon>Rhabditina</taxon>
        <taxon>Rhabditomorpha</taxon>
        <taxon>Strongyloidea</taxon>
        <taxon>Ancylostomatidae</taxon>
        <taxon>Ancylostomatinae</taxon>
        <taxon>Ancylostoma</taxon>
    </lineage>
</organism>
<proteinExistence type="predicted"/>
<comment type="caution">
    <text evidence="1">The sequence shown here is derived from an EMBL/GenBank/DDBJ whole genome shotgun (WGS) entry which is preliminary data.</text>
</comment>
<feature type="non-terminal residue" evidence="1">
    <location>
        <position position="94"/>
    </location>
</feature>
<reference evidence="1 2" key="1">
    <citation type="submission" date="2014-10" db="EMBL/GenBank/DDBJ databases">
        <title>Draft genome of the hookworm Ancylostoma caninum.</title>
        <authorList>
            <person name="Mitreva M."/>
        </authorList>
    </citation>
    <scope>NUCLEOTIDE SEQUENCE [LARGE SCALE GENOMIC DNA]</scope>
    <source>
        <strain evidence="1 2">Baltimore</strain>
    </source>
</reference>
<accession>A0A368HAV8</accession>
<evidence type="ECO:0000313" key="1">
    <source>
        <dbReference type="EMBL" id="RCN52759.1"/>
    </source>
</evidence>
<keyword evidence="2" id="KW-1185">Reference proteome</keyword>
<protein>
    <submittedName>
        <fullName evidence="1">Uncharacterized protein</fullName>
    </submittedName>
</protein>
<gene>
    <name evidence="1" type="ORF">ANCCAN_01136</name>
</gene>
<evidence type="ECO:0000313" key="2">
    <source>
        <dbReference type="Proteomes" id="UP000252519"/>
    </source>
</evidence>
<dbReference type="EMBL" id="JOJR01000005">
    <property type="protein sequence ID" value="RCN52759.1"/>
    <property type="molecule type" value="Genomic_DNA"/>
</dbReference>
<sequence length="94" mass="10722">MRFEDHAVRIYFVSQLASERKKSKNPGPGSVSTVKKQNVFHSCASANLATFVGIPVVYRWKHATHRNQRLLPSILITSTRWQRILFLVPNKASC</sequence>